<dbReference type="SUPFAM" id="SSF117289">
    <property type="entry name" value="Nucleoporin domain"/>
    <property type="match status" value="1"/>
</dbReference>
<feature type="domain" description="Nucleoporin Nup133/Nup155-like C-terminal" evidence="9">
    <location>
        <begin position="573"/>
        <end position="1221"/>
    </location>
</feature>
<feature type="compositionally biased region" description="Basic and acidic residues" evidence="8">
    <location>
        <begin position="21"/>
        <end position="31"/>
    </location>
</feature>
<comment type="subcellular location">
    <subcellularLocation>
        <location evidence="1">Nucleus envelope</location>
    </subcellularLocation>
</comment>
<comment type="similarity">
    <text evidence="2">Belongs to the nucleoporin Nup133 family.</text>
</comment>
<keyword evidence="12" id="KW-1185">Reference proteome</keyword>
<name>A0A507QHQ8_MONPU</name>
<proteinExistence type="inferred from homology"/>
<dbReference type="InterPro" id="IPR014908">
    <property type="entry name" value="Nucleoporin_Nup133/Nup155_N"/>
</dbReference>
<evidence type="ECO:0000259" key="9">
    <source>
        <dbReference type="Pfam" id="PF03177"/>
    </source>
</evidence>
<evidence type="ECO:0000256" key="8">
    <source>
        <dbReference type="SAM" id="MobiDB-lite"/>
    </source>
</evidence>
<dbReference type="Gene3D" id="2.130.10.10">
    <property type="entry name" value="YVTN repeat-like/Quinoprotein amine dehydrogenase"/>
    <property type="match status" value="1"/>
</dbReference>
<evidence type="ECO:0000259" key="10">
    <source>
        <dbReference type="Pfam" id="PF08801"/>
    </source>
</evidence>
<evidence type="ECO:0000313" key="12">
    <source>
        <dbReference type="Proteomes" id="UP000319663"/>
    </source>
</evidence>
<dbReference type="STRING" id="5098.A0A507QHQ8"/>
<keyword evidence="5" id="KW-0653">Protein transport</keyword>
<evidence type="ECO:0000256" key="3">
    <source>
        <dbReference type="ARBA" id="ARBA00022448"/>
    </source>
</evidence>
<keyword evidence="4" id="KW-0509">mRNA transport</keyword>
<accession>A0A507QHQ8</accession>
<sequence>MFAPKTHITGAAPFQSRRRQRTDSNEFDKPPRAKRQRPVSLQESPERTGSLSRADEPIQFKEPAERDNSGHVHSLHDNGGEQKIPIRGPRNPEQQETSISGGAVTLSKTDYYVVSQLPSLPEQLRGHQSGRIVYWETVSSATSLGLSKQKQIGVQASIPGLFSGEYAKDVVNAEPSGIVVTFSSGRVAHLTLRDSQGKPNVRVNFLRNTADSKSVGLLAGIKNVLGGGFWRKDVAATTTGLSHQRGQRDVIIATCAGIFETWDTHWHNGNVLKRQFDIKPDVCRALGLDFVNGVHQGDIRILDFAFTPGQCIDTSDSRKTADGTLVVLILVVPSQESQPANLWVVKANILGEKPSVLSAIFIGEHGIPTRSDALQPKIYVPKTGDTAFVLTDQSVTLLSLEPIEQSPNVQTISKNMRPTFQDSIHFRNGEKYDILGHGFEEQADENHYPACLIMVRGFGVIRVTALPHAAVAESDDMPITAKHKLEQAVFYGSMLGSPLDLVRKDGLRFPDEQIEQASLDISRDLLQSSSKFIPNPSTSLAQHLRMRVKAIDDLVYLLLQQGKQLSLHAWWELLWGAEKLAALQAMWRVEESFRDKYGESTFLANVIEQMNDKFKTKRDACGSESDSVRQWFLHDSYQMEHIIPWMVNAAKPKRGMSSLRRGKIMAEHILQASELSLAALEAAFQYREKHADLYAFNGGVLEDGVLTSGYQGLPEFWTSRNTIYVETGHLLDFELDSCRAWFQKSASTAEAPDTTVTKRVARNCSRHLRVLGQMHRERTYWLSSHEDPKLIDEGVALEREYTKRRKWQLFKLAGIGQLHDAISLAESFRDMSALVELIIELQDQTRDRNFCNVSLGDISDVVVSDAGQCAEKISLYFDRFGEPWADAFFSRQISMGQPGVLFAMRKFQAFVTRFLRKTSCYSRLSWINDVISESDYSTAARSLETLAIEEEPDIWNHHVELSLAKLARLAASEKAPSPSHSVIQSDIERLDNYAAIDAVQEMVYEHILPVLHGAIDQKASIELAIDHFGKSVLKDRPSLHEILCDALTRVVSKKVIGVDQLVDLLTLIDPSEIPEHGRSRFLGREFYLALRVVHLSNYSEKNPLYHVALQKLVWRRCMIRDNWAVVGETMDGFDGDGVNSSIHNTALFRTMSMCLGEGANDPLLNKPFSPSEVANSSSDFDLLGSRFRSHQRDRVIRDLEKENEILRQYIDNGELEVWFRNILVSTQAISSSGS</sequence>
<dbReference type="GO" id="GO:0000972">
    <property type="term" value="P:transcription-dependent tethering of RNA polymerase II gene DNA at nuclear periphery"/>
    <property type="evidence" value="ECO:0007669"/>
    <property type="project" value="TreeGrafter"/>
</dbReference>
<dbReference type="PANTHER" id="PTHR13405">
    <property type="entry name" value="NUCLEAR PORE COMPLEX PROTEIN NUP133"/>
    <property type="match status" value="1"/>
</dbReference>
<dbReference type="InterPro" id="IPR007187">
    <property type="entry name" value="Nucleoporin_Nup133/Nup155_C"/>
</dbReference>
<protein>
    <recommendedName>
        <fullName evidence="13">Nucleoporin Nup133/Nup155-like C-terminal domain-containing protein</fullName>
    </recommendedName>
</protein>
<feature type="compositionally biased region" description="Polar residues" evidence="8">
    <location>
        <begin position="39"/>
        <end position="51"/>
    </location>
</feature>
<evidence type="ECO:0000313" key="11">
    <source>
        <dbReference type="EMBL" id="TQB68039.1"/>
    </source>
</evidence>
<dbReference type="AlphaFoldDB" id="A0A507QHQ8"/>
<evidence type="ECO:0000256" key="5">
    <source>
        <dbReference type="ARBA" id="ARBA00022927"/>
    </source>
</evidence>
<dbReference type="GO" id="GO:0017056">
    <property type="term" value="F:structural constituent of nuclear pore"/>
    <property type="evidence" value="ECO:0007669"/>
    <property type="project" value="InterPro"/>
</dbReference>
<feature type="domain" description="Nucleoporin Nup133/Nup155-like N-terminal" evidence="10">
    <location>
        <begin position="129"/>
        <end position="462"/>
    </location>
</feature>
<dbReference type="GO" id="GO:0031080">
    <property type="term" value="C:nuclear pore outer ring"/>
    <property type="evidence" value="ECO:0007669"/>
    <property type="project" value="TreeGrafter"/>
</dbReference>
<feature type="compositionally biased region" description="Basic and acidic residues" evidence="8">
    <location>
        <begin position="53"/>
        <end position="80"/>
    </location>
</feature>
<gene>
    <name evidence="11" type="ORF">MPDQ_004145</name>
</gene>
<dbReference type="Gene3D" id="1.20.58.1380">
    <property type="match status" value="1"/>
</dbReference>
<keyword evidence="7" id="KW-0539">Nucleus</keyword>
<evidence type="ECO:0000256" key="6">
    <source>
        <dbReference type="ARBA" id="ARBA00023010"/>
    </source>
</evidence>
<dbReference type="Pfam" id="PF08801">
    <property type="entry name" value="Nucleoporin_N"/>
    <property type="match status" value="1"/>
</dbReference>
<dbReference type="EMBL" id="VIFY01000261">
    <property type="protein sequence ID" value="TQB68039.1"/>
    <property type="molecule type" value="Genomic_DNA"/>
</dbReference>
<evidence type="ECO:0008006" key="13">
    <source>
        <dbReference type="Google" id="ProtNLM"/>
    </source>
</evidence>
<evidence type="ECO:0000256" key="7">
    <source>
        <dbReference type="ARBA" id="ARBA00023242"/>
    </source>
</evidence>
<dbReference type="PANTHER" id="PTHR13405:SF11">
    <property type="entry name" value="NUCLEAR PORE COMPLEX PROTEIN NUP133"/>
    <property type="match status" value="1"/>
</dbReference>
<dbReference type="GO" id="GO:0006606">
    <property type="term" value="P:protein import into nucleus"/>
    <property type="evidence" value="ECO:0007669"/>
    <property type="project" value="TreeGrafter"/>
</dbReference>
<dbReference type="GO" id="GO:0016973">
    <property type="term" value="P:poly(A)+ mRNA export from nucleus"/>
    <property type="evidence" value="ECO:0007669"/>
    <property type="project" value="TreeGrafter"/>
</dbReference>
<evidence type="ECO:0000256" key="1">
    <source>
        <dbReference type="ARBA" id="ARBA00004259"/>
    </source>
</evidence>
<dbReference type="InterPro" id="IPR037624">
    <property type="entry name" value="Nup133-like"/>
</dbReference>
<evidence type="ECO:0000256" key="4">
    <source>
        <dbReference type="ARBA" id="ARBA00022816"/>
    </source>
</evidence>
<feature type="region of interest" description="Disordered" evidence="8">
    <location>
        <begin position="1"/>
        <end position="102"/>
    </location>
</feature>
<evidence type="ECO:0000256" key="2">
    <source>
        <dbReference type="ARBA" id="ARBA00005569"/>
    </source>
</evidence>
<keyword evidence="6" id="KW-0811">Translocation</keyword>
<organism evidence="11 12">
    <name type="scientific">Monascus purpureus</name>
    <name type="common">Red mold</name>
    <name type="synonym">Monascus anka</name>
    <dbReference type="NCBI Taxonomy" id="5098"/>
    <lineage>
        <taxon>Eukaryota</taxon>
        <taxon>Fungi</taxon>
        <taxon>Dikarya</taxon>
        <taxon>Ascomycota</taxon>
        <taxon>Pezizomycotina</taxon>
        <taxon>Eurotiomycetes</taxon>
        <taxon>Eurotiomycetidae</taxon>
        <taxon>Eurotiales</taxon>
        <taxon>Aspergillaceae</taxon>
        <taxon>Monascus</taxon>
    </lineage>
</organism>
<reference evidence="11 12" key="1">
    <citation type="submission" date="2019-06" db="EMBL/GenBank/DDBJ databases">
        <title>Wine fermentation using esterase from Monascus purpureus.</title>
        <authorList>
            <person name="Geng C."/>
            <person name="Zhang Y."/>
        </authorList>
    </citation>
    <scope>NUCLEOTIDE SEQUENCE [LARGE SCALE GENOMIC DNA]</scope>
    <source>
        <strain evidence="11">HQ1</strain>
    </source>
</reference>
<dbReference type="Pfam" id="PF03177">
    <property type="entry name" value="Nucleoporin_C"/>
    <property type="match status" value="1"/>
</dbReference>
<comment type="caution">
    <text evidence="11">The sequence shown here is derived from an EMBL/GenBank/DDBJ whole genome shotgun (WGS) entry which is preliminary data.</text>
</comment>
<keyword evidence="3" id="KW-0813">Transport</keyword>
<dbReference type="Proteomes" id="UP000319663">
    <property type="component" value="Unassembled WGS sequence"/>
</dbReference>
<dbReference type="InterPro" id="IPR015943">
    <property type="entry name" value="WD40/YVTN_repeat-like_dom_sf"/>
</dbReference>